<dbReference type="PANTHER" id="PTHR23402:SF1">
    <property type="entry name" value="PYROGLUTAMYL-PEPTIDASE I"/>
    <property type="match status" value="1"/>
</dbReference>
<evidence type="ECO:0000256" key="4">
    <source>
        <dbReference type="ARBA" id="ARBA00022801"/>
    </source>
</evidence>
<dbReference type="EMBL" id="AYSA01000036">
    <property type="protein sequence ID" value="ESZ98657.1"/>
    <property type="molecule type" value="Genomic_DNA"/>
</dbReference>
<keyword evidence="2" id="KW-0963">Cytoplasm</keyword>
<keyword evidence="5" id="KW-0788">Thiol protease</keyword>
<evidence type="ECO:0000256" key="5">
    <source>
        <dbReference type="ARBA" id="ARBA00022807"/>
    </source>
</evidence>
<sequence>MGSISENNPPQEEEIRVLVTGFGPFRAQYPINPSWEIASRLPRYVPTDVQDEGHHPHVRPPIVKPTPRIRIDTYEAPIHVGYEAVRELIPKLLDEYTAGSEPDYILHIGMASGRSFYSCERRGHRSGYSMRDVDQKLLNDEYSRVEEGDNWIWHDCPEELLTTLPFDKMFRQWKEACPVRIDSSTYFMDTTPRSSISTRPSLSTDIQEVDTRISEDAGNYLCDFIYYTSLAHRYKQQQPNKAMFLHVPLETDHDSIQKGVKITTELIRAMVECDLKAKDAAGNSIDVTKDRVGL</sequence>
<protein>
    <recommendedName>
        <fullName evidence="8">Pyroglutamyl peptidase type I</fullName>
    </recommendedName>
</protein>
<dbReference type="AlphaFoldDB" id="W9CPA0"/>
<dbReference type="GO" id="GO:0016920">
    <property type="term" value="F:pyroglutamyl-peptidase activity"/>
    <property type="evidence" value="ECO:0007669"/>
    <property type="project" value="InterPro"/>
</dbReference>
<reference evidence="6 7" key="1">
    <citation type="journal article" date="2014" name="Genome Announc.">
        <title>Draft genome sequence of Sclerotinia borealis, a psychrophilic plant pathogenic fungus.</title>
        <authorList>
            <person name="Mardanov A.V."/>
            <person name="Beletsky A.V."/>
            <person name="Kadnikov V.V."/>
            <person name="Ignatov A.N."/>
            <person name="Ravin N.V."/>
        </authorList>
    </citation>
    <scope>NUCLEOTIDE SEQUENCE [LARGE SCALE GENOMIC DNA]</scope>
    <source>
        <strain evidence="7">F-4157</strain>
    </source>
</reference>
<dbReference type="SUPFAM" id="SSF53182">
    <property type="entry name" value="Pyrrolidone carboxyl peptidase (pyroglutamate aminopeptidase)"/>
    <property type="match status" value="1"/>
</dbReference>
<dbReference type="HOGENOM" id="CLU_043960_0_0_1"/>
<keyword evidence="4" id="KW-0378">Hydrolase</keyword>
<evidence type="ECO:0000256" key="2">
    <source>
        <dbReference type="ARBA" id="ARBA00022490"/>
    </source>
</evidence>
<gene>
    <name evidence="6" type="ORF">SBOR_0895</name>
</gene>
<keyword evidence="3" id="KW-0645">Protease</keyword>
<evidence type="ECO:0000256" key="3">
    <source>
        <dbReference type="ARBA" id="ARBA00022670"/>
    </source>
</evidence>
<proteinExistence type="inferred from homology"/>
<organism evidence="6 7">
    <name type="scientific">Sclerotinia borealis (strain F-4128)</name>
    <dbReference type="NCBI Taxonomy" id="1432307"/>
    <lineage>
        <taxon>Eukaryota</taxon>
        <taxon>Fungi</taxon>
        <taxon>Dikarya</taxon>
        <taxon>Ascomycota</taxon>
        <taxon>Pezizomycotina</taxon>
        <taxon>Leotiomycetes</taxon>
        <taxon>Helotiales</taxon>
        <taxon>Sclerotiniaceae</taxon>
        <taxon>Sclerotinia</taxon>
    </lineage>
</organism>
<dbReference type="InterPro" id="IPR036440">
    <property type="entry name" value="Peptidase_C15-like_sf"/>
</dbReference>
<dbReference type="Pfam" id="PF01470">
    <property type="entry name" value="Peptidase_C15"/>
    <property type="match status" value="1"/>
</dbReference>
<dbReference type="PANTHER" id="PTHR23402">
    <property type="entry name" value="PROTEASE FAMILY C15 PYROGLUTAMYL-PEPTIDASE I-RELATED"/>
    <property type="match status" value="1"/>
</dbReference>
<comment type="caution">
    <text evidence="6">The sequence shown here is derived from an EMBL/GenBank/DDBJ whole genome shotgun (WGS) entry which is preliminary data.</text>
</comment>
<dbReference type="InterPro" id="IPR000816">
    <property type="entry name" value="Peptidase_C15"/>
</dbReference>
<evidence type="ECO:0008006" key="8">
    <source>
        <dbReference type="Google" id="ProtNLM"/>
    </source>
</evidence>
<dbReference type="GO" id="GO:0005829">
    <property type="term" value="C:cytosol"/>
    <property type="evidence" value="ECO:0007669"/>
    <property type="project" value="InterPro"/>
</dbReference>
<evidence type="ECO:0000313" key="6">
    <source>
        <dbReference type="EMBL" id="ESZ98657.1"/>
    </source>
</evidence>
<dbReference type="Proteomes" id="UP000019487">
    <property type="component" value="Unassembled WGS sequence"/>
</dbReference>
<dbReference type="CDD" id="cd00501">
    <property type="entry name" value="Peptidase_C15"/>
    <property type="match status" value="1"/>
</dbReference>
<dbReference type="Gene3D" id="3.40.630.20">
    <property type="entry name" value="Peptidase C15, pyroglutamyl peptidase I-like"/>
    <property type="match status" value="1"/>
</dbReference>
<evidence type="ECO:0000313" key="7">
    <source>
        <dbReference type="Proteomes" id="UP000019487"/>
    </source>
</evidence>
<keyword evidence="7" id="KW-1185">Reference proteome</keyword>
<dbReference type="OrthoDB" id="407146at2759"/>
<comment type="similarity">
    <text evidence="1">Belongs to the peptidase C15 family.</text>
</comment>
<evidence type="ECO:0000256" key="1">
    <source>
        <dbReference type="ARBA" id="ARBA00006641"/>
    </source>
</evidence>
<name>W9CPA0_SCLBF</name>
<dbReference type="InterPro" id="IPR016125">
    <property type="entry name" value="Peptidase_C15-like"/>
</dbReference>
<accession>W9CPA0</accession>
<dbReference type="GO" id="GO:0006508">
    <property type="term" value="P:proteolysis"/>
    <property type="evidence" value="ECO:0007669"/>
    <property type="project" value="UniProtKB-KW"/>
</dbReference>